<reference evidence="2" key="1">
    <citation type="submission" date="2022-11" db="UniProtKB">
        <authorList>
            <consortium name="WormBaseParasite"/>
        </authorList>
    </citation>
    <scope>IDENTIFICATION</scope>
</reference>
<name>A0AC35G026_9BILA</name>
<proteinExistence type="predicted"/>
<dbReference type="Proteomes" id="UP000887580">
    <property type="component" value="Unplaced"/>
</dbReference>
<dbReference type="WBParaSite" id="PS1159_v2.g22490.t1">
    <property type="protein sequence ID" value="PS1159_v2.g22490.t1"/>
    <property type="gene ID" value="PS1159_v2.g22490"/>
</dbReference>
<sequence length="78" mass="9149">MFHKQKPFKILGMKWLKLAADKGNANAIKELNIFQENFNNEMDFEDIIKEPESATRAHPLDFEQFGELVYVSSYFSFT</sequence>
<accession>A0AC35G026</accession>
<protein>
    <submittedName>
        <fullName evidence="2">Uncharacterized protein</fullName>
    </submittedName>
</protein>
<evidence type="ECO:0000313" key="1">
    <source>
        <dbReference type="Proteomes" id="UP000887580"/>
    </source>
</evidence>
<evidence type="ECO:0000313" key="2">
    <source>
        <dbReference type="WBParaSite" id="PS1159_v2.g22490.t1"/>
    </source>
</evidence>
<organism evidence="1 2">
    <name type="scientific">Panagrolaimus sp. PS1159</name>
    <dbReference type="NCBI Taxonomy" id="55785"/>
    <lineage>
        <taxon>Eukaryota</taxon>
        <taxon>Metazoa</taxon>
        <taxon>Ecdysozoa</taxon>
        <taxon>Nematoda</taxon>
        <taxon>Chromadorea</taxon>
        <taxon>Rhabditida</taxon>
        <taxon>Tylenchina</taxon>
        <taxon>Panagrolaimomorpha</taxon>
        <taxon>Panagrolaimoidea</taxon>
        <taxon>Panagrolaimidae</taxon>
        <taxon>Panagrolaimus</taxon>
    </lineage>
</organism>